<feature type="transmembrane region" description="Helical" evidence="7">
    <location>
        <begin position="679"/>
        <end position="703"/>
    </location>
</feature>
<sequence length="896" mass="105447">MQYDGSTYKEQWVDGIEISRYGQTWPVLGQRYQLLCLLGKGGFSEVYKALDLEDFKEVAIKVHNINQSWSVSTKQNYLKHAFRQIKLTDFGLSKIINDDATRIELTSQGVGTYWYLPPECFDIKQEKGPDISSKVDVWSVGVIYFEMLYGQKPFEYVYKYNPYQIPPDWDIAENHANSNKFGKSKLFQYNQNNNQDQITELCPCCNFEINKRSIKICENTSKFTFLGSGYPLFFSYIKCCLALIGAILITSGQYNLISNFYGRSCNKKLNMQKRNKCRADWISMFTIVNKKFQLNLGEIQDMLNFTTIIVLMIILFLFRKQQKEIDIQCDIAELTPSDYSIIIKNLPIDTKESDLFSYFQSMNINNQYVYVSEVNMIYNIQDILKQRDQIQDLIKEKQKHIKYIIQNPDLNLNLQQNTLYLKFLLLQITNKYKRYEAQQWDYKLQIEESKLRQIKQQTRYNKNLFSGNAIIAFQTEQQKNLVLSKAKKSWIKQIIEAVLFQQNEQKELIYKNDQIIYVEQAPEPLDIIWENFIYSEVNKIIIYFYSFLITSMLFVICSYLIYILTKYEIDSVQSNNDTHKEEIEKSQYEDTSQQIINLIIQQLPTIAVSFVLVIINSILIEQALRIIVNFEKYRTITLYNVNLAQKLSLFLFINSALVTWYINAYYTENLFGEGGLIYTIFYFFVLNSASSFASNFITPLDFLKKFMIFLYKKQGQKCLLTQQQANKLHELPSYEIEIGYVDVLKTMYMTAFYCPLIPLGLIFSFIGIFIYYWTHKFAFLNFKTVNKQMSSKLSVEMTEYLEYTIFIFAVSNSLFTYYTYNQISYLQISGAVLAILYSILPIQLIVENIFFYDEVDEQINYEQAQSKFIATYKQCNPVTSDTIYDLKIKNDLIIVL</sequence>
<feature type="transmembrane region" description="Helical" evidence="7">
    <location>
        <begin position="606"/>
        <end position="628"/>
    </location>
</feature>
<dbReference type="GO" id="GO:0035556">
    <property type="term" value="P:intracellular signal transduction"/>
    <property type="evidence" value="ECO:0007669"/>
    <property type="project" value="TreeGrafter"/>
</dbReference>
<feature type="transmembrane region" description="Helical" evidence="7">
    <location>
        <begin position="542"/>
        <end position="564"/>
    </location>
</feature>
<gene>
    <name evidence="9" type="ORF">IMG5_070780</name>
</gene>
<dbReference type="GO" id="GO:0004674">
    <property type="term" value="F:protein serine/threonine kinase activity"/>
    <property type="evidence" value="ECO:0007669"/>
    <property type="project" value="UniProtKB-KW"/>
</dbReference>
<feature type="binding site" evidence="6">
    <location>
        <position position="61"/>
    </location>
    <ligand>
        <name>ATP</name>
        <dbReference type="ChEBI" id="CHEBI:30616"/>
    </ligand>
</feature>
<dbReference type="Proteomes" id="UP000008983">
    <property type="component" value="Unassembled WGS sequence"/>
</dbReference>
<keyword evidence="2" id="KW-0808">Transferase</keyword>
<dbReference type="GO" id="GO:0005634">
    <property type="term" value="C:nucleus"/>
    <property type="evidence" value="ECO:0007669"/>
    <property type="project" value="TreeGrafter"/>
</dbReference>
<evidence type="ECO:0000256" key="4">
    <source>
        <dbReference type="ARBA" id="ARBA00022777"/>
    </source>
</evidence>
<evidence type="ECO:0000256" key="1">
    <source>
        <dbReference type="ARBA" id="ARBA00022527"/>
    </source>
</evidence>
<dbReference type="EMBL" id="GL983575">
    <property type="protein sequence ID" value="EGR32796.1"/>
    <property type="molecule type" value="Genomic_DNA"/>
</dbReference>
<dbReference type="SMART" id="SM00220">
    <property type="entry name" value="S_TKc"/>
    <property type="match status" value="1"/>
</dbReference>
<evidence type="ECO:0000313" key="9">
    <source>
        <dbReference type="EMBL" id="EGR32796.1"/>
    </source>
</evidence>
<protein>
    <recommendedName>
        <fullName evidence="8">Protein kinase domain-containing protein</fullName>
    </recommendedName>
</protein>
<dbReference type="InterPro" id="IPR027815">
    <property type="entry name" value="CSC1/OSCA1-like_cyt"/>
</dbReference>
<dbReference type="Pfam" id="PF14703">
    <property type="entry name" value="PHM7_cyt"/>
    <property type="match status" value="1"/>
</dbReference>
<dbReference type="InterPro" id="IPR011009">
    <property type="entry name" value="Kinase-like_dom_sf"/>
</dbReference>
<dbReference type="PANTHER" id="PTHR22974">
    <property type="entry name" value="MIXED LINEAGE PROTEIN KINASE"/>
    <property type="match status" value="1"/>
</dbReference>
<dbReference type="AlphaFoldDB" id="G0QPT1"/>
<dbReference type="eggNOG" id="KOG1151">
    <property type="taxonomic scope" value="Eukaryota"/>
</dbReference>
<evidence type="ECO:0000256" key="7">
    <source>
        <dbReference type="SAM" id="Phobius"/>
    </source>
</evidence>
<keyword evidence="7" id="KW-1133">Transmembrane helix</keyword>
<proteinExistence type="predicted"/>
<keyword evidence="7" id="KW-0472">Membrane</keyword>
<dbReference type="GO" id="GO:0007059">
    <property type="term" value="P:chromosome segregation"/>
    <property type="evidence" value="ECO:0007669"/>
    <property type="project" value="TreeGrafter"/>
</dbReference>
<dbReference type="OMA" id="CDIKENT"/>
<keyword evidence="7" id="KW-0812">Transmembrane</keyword>
<keyword evidence="1" id="KW-0723">Serine/threonine-protein kinase</keyword>
<evidence type="ECO:0000259" key="8">
    <source>
        <dbReference type="PROSITE" id="PS50011"/>
    </source>
</evidence>
<dbReference type="InterPro" id="IPR017441">
    <property type="entry name" value="Protein_kinase_ATP_BS"/>
</dbReference>
<feature type="transmembrane region" description="Helical" evidence="7">
    <location>
        <begin position="800"/>
        <end position="818"/>
    </location>
</feature>
<keyword evidence="4" id="KW-0418">Kinase</keyword>
<evidence type="ECO:0000256" key="5">
    <source>
        <dbReference type="ARBA" id="ARBA00022840"/>
    </source>
</evidence>
<dbReference type="SUPFAM" id="SSF56112">
    <property type="entry name" value="Protein kinase-like (PK-like)"/>
    <property type="match status" value="1"/>
</dbReference>
<dbReference type="RefSeq" id="XP_004036782.1">
    <property type="nucleotide sequence ID" value="XM_004036734.1"/>
</dbReference>
<evidence type="ECO:0000256" key="2">
    <source>
        <dbReference type="ARBA" id="ARBA00022679"/>
    </source>
</evidence>
<dbReference type="Pfam" id="PF00069">
    <property type="entry name" value="Pkinase"/>
    <property type="match status" value="1"/>
</dbReference>
<feature type="transmembrane region" description="Helical" evidence="7">
    <location>
        <begin position="649"/>
        <end position="667"/>
    </location>
</feature>
<feature type="transmembrane region" description="Helical" evidence="7">
    <location>
        <begin position="302"/>
        <end position="318"/>
    </location>
</feature>
<dbReference type="OrthoDB" id="197892at2759"/>
<organism evidence="9 10">
    <name type="scientific">Ichthyophthirius multifiliis</name>
    <name type="common">White spot disease agent</name>
    <name type="synonym">Ich</name>
    <dbReference type="NCBI Taxonomy" id="5932"/>
    <lineage>
        <taxon>Eukaryota</taxon>
        <taxon>Sar</taxon>
        <taxon>Alveolata</taxon>
        <taxon>Ciliophora</taxon>
        <taxon>Intramacronucleata</taxon>
        <taxon>Oligohymenophorea</taxon>
        <taxon>Hymenostomatida</taxon>
        <taxon>Ophryoglenina</taxon>
        <taxon>Ichthyophthirius</taxon>
    </lineage>
</organism>
<evidence type="ECO:0000256" key="6">
    <source>
        <dbReference type="PROSITE-ProRule" id="PRU10141"/>
    </source>
</evidence>
<dbReference type="Gene3D" id="1.10.510.10">
    <property type="entry name" value="Transferase(Phosphotransferase) domain 1"/>
    <property type="match status" value="2"/>
</dbReference>
<reference evidence="9 10" key="1">
    <citation type="submission" date="2011-07" db="EMBL/GenBank/DDBJ databases">
        <authorList>
            <person name="Coyne R."/>
            <person name="Brami D."/>
            <person name="Johnson J."/>
            <person name="Hostetler J."/>
            <person name="Hannick L."/>
            <person name="Clark T."/>
            <person name="Cassidy-Hanley D."/>
            <person name="Inman J."/>
        </authorList>
    </citation>
    <scope>NUCLEOTIDE SEQUENCE [LARGE SCALE GENOMIC DNA]</scope>
    <source>
        <strain evidence="9 10">G5</strain>
    </source>
</reference>
<dbReference type="InterPro" id="IPR000719">
    <property type="entry name" value="Prot_kinase_dom"/>
</dbReference>
<feature type="domain" description="Protein kinase" evidence="8">
    <location>
        <begin position="1"/>
        <end position="282"/>
    </location>
</feature>
<dbReference type="InParanoid" id="G0QPT1"/>
<dbReference type="PANTHER" id="PTHR22974:SF23">
    <property type="entry name" value="TOUSLED-LIKE KINASE, ISOFORM G"/>
    <property type="match status" value="1"/>
</dbReference>
<feature type="transmembrane region" description="Helical" evidence="7">
    <location>
        <begin position="752"/>
        <end position="773"/>
    </location>
</feature>
<dbReference type="GO" id="GO:0005524">
    <property type="term" value="F:ATP binding"/>
    <property type="evidence" value="ECO:0007669"/>
    <property type="project" value="UniProtKB-UniRule"/>
</dbReference>
<evidence type="ECO:0000256" key="3">
    <source>
        <dbReference type="ARBA" id="ARBA00022741"/>
    </source>
</evidence>
<evidence type="ECO:0000313" key="10">
    <source>
        <dbReference type="Proteomes" id="UP000008983"/>
    </source>
</evidence>
<accession>G0QPT1</accession>
<name>G0QPT1_ICHMU</name>
<dbReference type="PROSITE" id="PS00107">
    <property type="entry name" value="PROTEIN_KINASE_ATP"/>
    <property type="match status" value="1"/>
</dbReference>
<keyword evidence="10" id="KW-1185">Reference proteome</keyword>
<feature type="transmembrane region" description="Helical" evidence="7">
    <location>
        <begin position="232"/>
        <end position="254"/>
    </location>
</feature>
<dbReference type="GeneID" id="14908959"/>
<feature type="transmembrane region" description="Helical" evidence="7">
    <location>
        <begin position="825"/>
        <end position="846"/>
    </location>
</feature>
<keyword evidence="5 6" id="KW-0067">ATP-binding</keyword>
<dbReference type="PROSITE" id="PS50011">
    <property type="entry name" value="PROTEIN_KINASE_DOM"/>
    <property type="match status" value="1"/>
</dbReference>
<keyword evidence="3 6" id="KW-0547">Nucleotide-binding</keyword>